<evidence type="ECO:0000313" key="1">
    <source>
        <dbReference type="EMBL" id="MEN1760479.1"/>
    </source>
</evidence>
<sequence>MKQTYEWLDAYCLGRPAAEKDYKEEWGVDRYQVGGKMFGMLGHDNEGRHILTLKCEPAFGQHLRATYPEIRPGYYMNKEHWNSVDLDGQVPSEVLRQMIDMSHELIVSSLSKKKQRELLGEEVTS</sequence>
<dbReference type="Proteomes" id="UP001407405">
    <property type="component" value="Unassembled WGS sequence"/>
</dbReference>
<name>A0ABU9VTI9_9CLOT</name>
<keyword evidence="2" id="KW-1185">Reference proteome</keyword>
<organism evidence="1 2">
    <name type="scientific">Anoxynatronum sibiricum</name>
    <dbReference type="NCBI Taxonomy" id="210623"/>
    <lineage>
        <taxon>Bacteria</taxon>
        <taxon>Bacillati</taxon>
        <taxon>Bacillota</taxon>
        <taxon>Clostridia</taxon>
        <taxon>Eubacteriales</taxon>
        <taxon>Clostridiaceae</taxon>
        <taxon>Anoxynatronum</taxon>
    </lineage>
</organism>
<dbReference type="PANTHER" id="PTHR35145:SF1">
    <property type="entry name" value="CYTOPLASMIC PROTEIN"/>
    <property type="match status" value="1"/>
</dbReference>
<dbReference type="GO" id="GO:0003677">
    <property type="term" value="F:DNA binding"/>
    <property type="evidence" value="ECO:0007669"/>
    <property type="project" value="UniProtKB-KW"/>
</dbReference>
<dbReference type="SUPFAM" id="SSF142906">
    <property type="entry name" value="YjbR-like"/>
    <property type="match status" value="1"/>
</dbReference>
<evidence type="ECO:0000313" key="2">
    <source>
        <dbReference type="Proteomes" id="UP001407405"/>
    </source>
</evidence>
<keyword evidence="1" id="KW-0238">DNA-binding</keyword>
<comment type="caution">
    <text evidence="1">The sequence shown here is derived from an EMBL/GenBank/DDBJ whole genome shotgun (WGS) entry which is preliminary data.</text>
</comment>
<proteinExistence type="predicted"/>
<dbReference type="Gene3D" id="3.90.1150.30">
    <property type="match status" value="1"/>
</dbReference>
<dbReference type="InterPro" id="IPR038056">
    <property type="entry name" value="YjbR-like_sf"/>
</dbReference>
<dbReference type="PANTHER" id="PTHR35145">
    <property type="entry name" value="CYTOPLASMIC PROTEIN-RELATED"/>
    <property type="match status" value="1"/>
</dbReference>
<dbReference type="EMBL" id="JBCITM010000007">
    <property type="protein sequence ID" value="MEN1760479.1"/>
    <property type="molecule type" value="Genomic_DNA"/>
</dbReference>
<dbReference type="InterPro" id="IPR007351">
    <property type="entry name" value="YjbR"/>
</dbReference>
<protein>
    <submittedName>
        <fullName evidence="1">MmcQ/YjbR family DNA-binding protein</fullName>
    </submittedName>
</protein>
<dbReference type="InterPro" id="IPR058532">
    <property type="entry name" value="YjbR/MT2646/Rv2570-like"/>
</dbReference>
<gene>
    <name evidence="1" type="ORF">AAIG11_08345</name>
</gene>
<accession>A0ABU9VTI9</accession>
<dbReference type="RefSeq" id="WP_343185801.1">
    <property type="nucleotide sequence ID" value="NZ_JBCITM010000007.1"/>
</dbReference>
<dbReference type="Pfam" id="PF04237">
    <property type="entry name" value="YjbR"/>
    <property type="match status" value="1"/>
</dbReference>
<reference evidence="1 2" key="1">
    <citation type="submission" date="2024-04" db="EMBL/GenBank/DDBJ databases">
        <title>Genome sequencing and metabolic network reconstruction of aminoacids and betaine degradation by Anoxynatronum sibiricum.</title>
        <authorList>
            <person name="Detkova E.N."/>
            <person name="Boltjanskaja Y.V."/>
            <person name="Mardanov A.V."/>
            <person name="Kevbrin V."/>
        </authorList>
    </citation>
    <scope>NUCLEOTIDE SEQUENCE [LARGE SCALE GENOMIC DNA]</scope>
    <source>
        <strain evidence="1 2">Z-7981</strain>
    </source>
</reference>